<protein>
    <submittedName>
        <fullName evidence="2">Uncharacterized protein</fullName>
    </submittedName>
</protein>
<proteinExistence type="predicted"/>
<accession>A0A939MM37</accession>
<evidence type="ECO:0000313" key="3">
    <source>
        <dbReference type="Proteomes" id="UP000664382"/>
    </source>
</evidence>
<organism evidence="2 3">
    <name type="scientific">Leucobacter weissii</name>
    <dbReference type="NCBI Taxonomy" id="1983706"/>
    <lineage>
        <taxon>Bacteria</taxon>
        <taxon>Bacillati</taxon>
        <taxon>Actinomycetota</taxon>
        <taxon>Actinomycetes</taxon>
        <taxon>Micrococcales</taxon>
        <taxon>Microbacteriaceae</taxon>
        <taxon>Leucobacter</taxon>
    </lineage>
</organism>
<evidence type="ECO:0000313" key="2">
    <source>
        <dbReference type="EMBL" id="MBO1903061.1"/>
    </source>
</evidence>
<dbReference type="Proteomes" id="UP000664382">
    <property type="component" value="Unassembled WGS sequence"/>
</dbReference>
<feature type="transmembrane region" description="Helical" evidence="1">
    <location>
        <begin position="6"/>
        <end position="23"/>
    </location>
</feature>
<reference evidence="2" key="1">
    <citation type="submission" date="2021-03" db="EMBL/GenBank/DDBJ databases">
        <title>Leucobacter chromiisoli sp. nov., isolated from chromium-containing soil of chemical plant.</title>
        <authorList>
            <person name="Xu Z."/>
        </authorList>
    </citation>
    <scope>NUCLEOTIDE SEQUENCE</scope>
    <source>
        <strain evidence="2">S27</strain>
    </source>
</reference>
<keyword evidence="1" id="KW-0812">Transmembrane</keyword>
<evidence type="ECO:0000256" key="1">
    <source>
        <dbReference type="SAM" id="Phobius"/>
    </source>
</evidence>
<dbReference type="RefSeq" id="WP_208098807.1">
    <property type="nucleotide sequence ID" value="NZ_JAGDYM010000016.1"/>
</dbReference>
<name>A0A939MM37_9MICO</name>
<comment type="caution">
    <text evidence="2">The sequence shown here is derived from an EMBL/GenBank/DDBJ whole genome shotgun (WGS) entry which is preliminary data.</text>
</comment>
<keyword evidence="3" id="KW-1185">Reference proteome</keyword>
<sequence>MSVETVINLVAVVGSAVALYFLLRRPIDKLDAKLNGIDTKLDAKIDGVHHKLDAKIDSVHDNIDAKIDSVHDKIDAKIDSVHDKIDAKINGLARELSEFRIETKDEFGKIHLLLARHDERLSALERQQPRLLTNR</sequence>
<dbReference type="AlphaFoldDB" id="A0A939MM37"/>
<dbReference type="Gene3D" id="1.20.120.20">
    <property type="entry name" value="Apolipoprotein"/>
    <property type="match status" value="1"/>
</dbReference>
<dbReference type="EMBL" id="JAGDYM010000016">
    <property type="protein sequence ID" value="MBO1903061.1"/>
    <property type="molecule type" value="Genomic_DNA"/>
</dbReference>
<keyword evidence="1" id="KW-0472">Membrane</keyword>
<gene>
    <name evidence="2" type="ORF">J4H92_14030</name>
</gene>
<keyword evidence="1" id="KW-1133">Transmembrane helix</keyword>